<proteinExistence type="predicted"/>
<dbReference type="STRING" id="485913.Krac_6001"/>
<dbReference type="AlphaFoldDB" id="D6TXF2"/>
<name>D6TXF2_KTERA</name>
<dbReference type="EMBL" id="ADVG01000003">
    <property type="protein sequence ID" value="EFH84885.1"/>
    <property type="molecule type" value="Genomic_DNA"/>
</dbReference>
<keyword evidence="2" id="KW-1185">Reference proteome</keyword>
<accession>D6TXF2</accession>
<reference evidence="1 2" key="1">
    <citation type="journal article" date="2011" name="Stand. Genomic Sci.">
        <title>Non-contiguous finished genome sequence and contextual data of the filamentous soil bacterium Ktedonobacter racemifer type strain (SOSP1-21).</title>
        <authorList>
            <person name="Chang Y.J."/>
            <person name="Land M."/>
            <person name="Hauser L."/>
            <person name="Chertkov O."/>
            <person name="Del Rio T.G."/>
            <person name="Nolan M."/>
            <person name="Copeland A."/>
            <person name="Tice H."/>
            <person name="Cheng J.F."/>
            <person name="Lucas S."/>
            <person name="Han C."/>
            <person name="Goodwin L."/>
            <person name="Pitluck S."/>
            <person name="Ivanova N."/>
            <person name="Ovchinikova G."/>
            <person name="Pati A."/>
            <person name="Chen A."/>
            <person name="Palaniappan K."/>
            <person name="Mavromatis K."/>
            <person name="Liolios K."/>
            <person name="Brettin T."/>
            <person name="Fiebig A."/>
            <person name="Rohde M."/>
            <person name="Abt B."/>
            <person name="Goker M."/>
            <person name="Detter J.C."/>
            <person name="Woyke T."/>
            <person name="Bristow J."/>
            <person name="Eisen J.A."/>
            <person name="Markowitz V."/>
            <person name="Hugenholtz P."/>
            <person name="Kyrpides N.C."/>
            <person name="Klenk H.P."/>
            <person name="Lapidus A."/>
        </authorList>
    </citation>
    <scope>NUCLEOTIDE SEQUENCE [LARGE SCALE GENOMIC DNA]</scope>
    <source>
        <strain evidence="2">DSM 44963</strain>
    </source>
</reference>
<organism evidence="1 2">
    <name type="scientific">Ktedonobacter racemifer DSM 44963</name>
    <dbReference type="NCBI Taxonomy" id="485913"/>
    <lineage>
        <taxon>Bacteria</taxon>
        <taxon>Bacillati</taxon>
        <taxon>Chloroflexota</taxon>
        <taxon>Ktedonobacteria</taxon>
        <taxon>Ktedonobacterales</taxon>
        <taxon>Ktedonobacteraceae</taxon>
        <taxon>Ktedonobacter</taxon>
    </lineage>
</organism>
<dbReference type="InParanoid" id="D6TXF2"/>
<gene>
    <name evidence="1" type="ORF">Krac_6001</name>
</gene>
<evidence type="ECO:0000313" key="2">
    <source>
        <dbReference type="Proteomes" id="UP000004508"/>
    </source>
</evidence>
<comment type="caution">
    <text evidence="1">The sequence shown here is derived from an EMBL/GenBank/DDBJ whole genome shotgun (WGS) entry which is preliminary data.</text>
</comment>
<sequence length="258" mass="30469">MRREDARYRFLLQELEAFTAVYRKTAQAWFVEFTRDSSHVTDQEHGYRRVFPGQLLARIEGFDTPKQLFQPFGPLPQPARFFLPYRDIVLTPFNDEITRQLVAWWHKEWRRQFLDFAHIPPAPPTRPRVLIPCGFRTWRYTDQFLVRIEGGVRTRHCQVSTYCTGYAIWRFPLPPAPLRLLPPLLLPRLHRLAGLTDWRQLEQLPPAVHRALSKRVAQLITFYTTRPLQVTPLPLPSHTPLCQDIPQQQSMQRTSAHE</sequence>
<dbReference type="RefSeq" id="WP_007916710.1">
    <property type="nucleotide sequence ID" value="NZ_ADVG01000003.1"/>
</dbReference>
<protein>
    <submittedName>
        <fullName evidence="1">Uncharacterized protein</fullName>
    </submittedName>
</protein>
<dbReference type="Proteomes" id="UP000004508">
    <property type="component" value="Unassembled WGS sequence"/>
</dbReference>
<evidence type="ECO:0000313" key="1">
    <source>
        <dbReference type="EMBL" id="EFH84885.1"/>
    </source>
</evidence>